<dbReference type="Gene3D" id="3.40.50.1820">
    <property type="entry name" value="alpha/beta hydrolase"/>
    <property type="match status" value="1"/>
</dbReference>
<dbReference type="STRING" id="393003.SAMN05660461_6437"/>
<dbReference type="GO" id="GO:0008610">
    <property type="term" value="P:lipid biosynthetic process"/>
    <property type="evidence" value="ECO:0007669"/>
    <property type="project" value="TreeGrafter"/>
</dbReference>
<dbReference type="Pfam" id="PF00975">
    <property type="entry name" value="Thioesterase"/>
    <property type="match status" value="1"/>
</dbReference>
<evidence type="ECO:0000313" key="4">
    <source>
        <dbReference type="Proteomes" id="UP000190166"/>
    </source>
</evidence>
<dbReference type="SUPFAM" id="SSF53474">
    <property type="entry name" value="alpha/beta-Hydrolases"/>
    <property type="match status" value="1"/>
</dbReference>
<reference evidence="4" key="1">
    <citation type="submission" date="2017-02" db="EMBL/GenBank/DDBJ databases">
        <authorList>
            <person name="Varghese N."/>
            <person name="Submissions S."/>
        </authorList>
    </citation>
    <scope>NUCLEOTIDE SEQUENCE [LARGE SCALE GENOMIC DNA]</scope>
    <source>
        <strain evidence="4">DSM 18108</strain>
    </source>
</reference>
<keyword evidence="4" id="KW-1185">Reference proteome</keyword>
<sequence>MSGTQLFVIHFAGGSSYSFKPILSLLEDIDIIPVELPGRGKRMAEPLLVDFEAAALDLFNKVLDSVEYPGFLLYGHSMGASLAFKVCSMLEEVGESPGHLIVSGNAGPGVKARQTKSLLADKDFIEAIRKMGGIPAELLDNRDFLHFILPILRADFHLSENCQLNRIPPVNTPIWAIMGNEEENAGNITNWKAFTRAEFKDSILPGGHFFIDQHPEKMAEIITDCIKSSSSISK</sequence>
<dbReference type="InterPro" id="IPR001031">
    <property type="entry name" value="Thioesterase"/>
</dbReference>
<dbReference type="PANTHER" id="PTHR11487">
    <property type="entry name" value="THIOESTERASE"/>
    <property type="match status" value="1"/>
</dbReference>
<evidence type="ECO:0000259" key="2">
    <source>
        <dbReference type="Pfam" id="PF00975"/>
    </source>
</evidence>
<protein>
    <submittedName>
        <fullName evidence="3">Surfactin synthase thioesterase subunit</fullName>
    </submittedName>
</protein>
<dbReference type="Proteomes" id="UP000190166">
    <property type="component" value="Unassembled WGS sequence"/>
</dbReference>
<accession>A0A1T5PCZ7</accession>
<dbReference type="RefSeq" id="WP_079473681.1">
    <property type="nucleotide sequence ID" value="NZ_FUZZ01000008.1"/>
</dbReference>
<dbReference type="AlphaFoldDB" id="A0A1T5PCZ7"/>
<evidence type="ECO:0000313" key="3">
    <source>
        <dbReference type="EMBL" id="SKD10517.1"/>
    </source>
</evidence>
<dbReference type="InterPro" id="IPR012223">
    <property type="entry name" value="TEII"/>
</dbReference>
<dbReference type="PANTHER" id="PTHR11487:SF0">
    <property type="entry name" value="S-ACYL FATTY ACID SYNTHASE THIOESTERASE, MEDIUM CHAIN"/>
    <property type="match status" value="1"/>
</dbReference>
<comment type="similarity">
    <text evidence="1">Belongs to the thioesterase family.</text>
</comment>
<organism evidence="3 4">
    <name type="scientific">Chitinophaga ginsengisegetis</name>
    <dbReference type="NCBI Taxonomy" id="393003"/>
    <lineage>
        <taxon>Bacteria</taxon>
        <taxon>Pseudomonadati</taxon>
        <taxon>Bacteroidota</taxon>
        <taxon>Chitinophagia</taxon>
        <taxon>Chitinophagales</taxon>
        <taxon>Chitinophagaceae</taxon>
        <taxon>Chitinophaga</taxon>
    </lineage>
</organism>
<dbReference type="EMBL" id="FUZZ01000008">
    <property type="protein sequence ID" value="SKD10517.1"/>
    <property type="molecule type" value="Genomic_DNA"/>
</dbReference>
<feature type="domain" description="Thioesterase" evidence="2">
    <location>
        <begin position="5"/>
        <end position="224"/>
    </location>
</feature>
<name>A0A1T5PCZ7_9BACT</name>
<gene>
    <name evidence="3" type="ORF">SAMN05660461_6437</name>
</gene>
<proteinExistence type="inferred from homology"/>
<evidence type="ECO:0000256" key="1">
    <source>
        <dbReference type="ARBA" id="ARBA00007169"/>
    </source>
</evidence>
<dbReference type="InterPro" id="IPR029058">
    <property type="entry name" value="AB_hydrolase_fold"/>
</dbReference>